<name>A0A2I1GY46_9GLOM</name>
<dbReference type="Proteomes" id="UP000234323">
    <property type="component" value="Unassembled WGS sequence"/>
</dbReference>
<dbReference type="VEuPathDB" id="FungiDB:RhiirFUN_002763"/>
<gene>
    <name evidence="1" type="ORF">RhiirA4_468672</name>
</gene>
<evidence type="ECO:0008006" key="3">
    <source>
        <dbReference type="Google" id="ProtNLM"/>
    </source>
</evidence>
<reference evidence="1 2" key="1">
    <citation type="submission" date="2015-10" db="EMBL/GenBank/DDBJ databases">
        <title>Genome analyses suggest a sexual origin of heterokaryosis in a supposedly ancient asexual fungus.</title>
        <authorList>
            <person name="Ropars J."/>
            <person name="Sedzielewska K."/>
            <person name="Noel J."/>
            <person name="Charron P."/>
            <person name="Farinelli L."/>
            <person name="Marton T."/>
            <person name="Kruger M."/>
            <person name="Pelin A."/>
            <person name="Brachmann A."/>
            <person name="Corradi N."/>
        </authorList>
    </citation>
    <scope>NUCLEOTIDE SEQUENCE [LARGE SCALE GENOMIC DNA]</scope>
    <source>
        <strain evidence="1 2">A4</strain>
    </source>
</reference>
<dbReference type="AlphaFoldDB" id="A0A2I1GY46"/>
<sequence>MSNEPKASPETSIVTMWVLLEGDLRPVEVDVDQRNYASGKFNLDRLVPILKNEFPNELQGVRPTEIEFFNNNDRTTSLDCGMTLTNDNTSSKNPLVVRYPLSDSSIDVKFRHIHKVAHCQIPHSSGSFYLLKREAIAKFKNDLAEIETGDIYFEDQNNQGIESAFHFNTLLNNIDQNGQNQYDLDLKIRIKKRKSYSDWKIGDVLREIYNYKIDVLEMVQVEFDMNSLPESSPPLSTEVQDKIAEQLEDKKIVFKRVYANEATTREFISVVLVNTVKFVNIHNDPTTELLVEKQLEGRHGYGPLDFVVMIQKFFMLITEANSVEEGIAQILVQLRSASEVLGKRKLDQTDFEFEIEKMPLIGIVTTGGVWVFIRNTGQKIEISEEFECSYTGNMEGIKIVSSYIVRLLQAQVTEINNRRSKRSRIDPLTLDYFMFFL</sequence>
<keyword evidence="2" id="KW-1185">Reference proteome</keyword>
<protein>
    <recommendedName>
        <fullName evidence="3">Crinkler family protein</fullName>
    </recommendedName>
</protein>
<dbReference type="VEuPathDB" id="FungiDB:FUN_005235"/>
<organism evidence="1 2">
    <name type="scientific">Rhizophagus irregularis</name>
    <dbReference type="NCBI Taxonomy" id="588596"/>
    <lineage>
        <taxon>Eukaryota</taxon>
        <taxon>Fungi</taxon>
        <taxon>Fungi incertae sedis</taxon>
        <taxon>Mucoromycota</taxon>
        <taxon>Glomeromycotina</taxon>
        <taxon>Glomeromycetes</taxon>
        <taxon>Glomerales</taxon>
        <taxon>Glomeraceae</taxon>
        <taxon>Rhizophagus</taxon>
    </lineage>
</organism>
<dbReference type="EMBL" id="LLXI01001043">
    <property type="protein sequence ID" value="PKY51556.1"/>
    <property type="molecule type" value="Genomic_DNA"/>
</dbReference>
<dbReference type="VEuPathDB" id="FungiDB:RhiirA1_465206"/>
<proteinExistence type="predicted"/>
<comment type="caution">
    <text evidence="1">The sequence shown here is derived from an EMBL/GenBank/DDBJ whole genome shotgun (WGS) entry which is preliminary data.</text>
</comment>
<accession>A0A2I1GY46</accession>
<evidence type="ECO:0000313" key="2">
    <source>
        <dbReference type="Proteomes" id="UP000234323"/>
    </source>
</evidence>
<dbReference type="VEuPathDB" id="FungiDB:RhiirA1_465207"/>
<evidence type="ECO:0000313" key="1">
    <source>
        <dbReference type="EMBL" id="PKY51556.1"/>
    </source>
</evidence>